<dbReference type="EMBL" id="AZIL01002133">
    <property type="protein sequence ID" value="EWM22615.1"/>
    <property type="molecule type" value="Genomic_DNA"/>
</dbReference>
<comment type="caution">
    <text evidence="1">The sequence shown here is derived from an EMBL/GenBank/DDBJ whole genome shotgun (WGS) entry which is preliminary data.</text>
</comment>
<proteinExistence type="predicted"/>
<keyword evidence="2" id="KW-1185">Reference proteome</keyword>
<accession>W7T6G3</accession>
<dbReference type="Proteomes" id="UP000019335">
    <property type="component" value="Unassembled WGS sequence"/>
</dbReference>
<protein>
    <submittedName>
        <fullName evidence="1">Uncharacterized protein</fullName>
    </submittedName>
</protein>
<reference evidence="1 2" key="1">
    <citation type="journal article" date="2014" name="Mol. Plant">
        <title>Chromosome Scale Genome Assembly and Transcriptome Profiling of Nannochloropsis gaditana in Nitrogen Depletion.</title>
        <authorList>
            <person name="Corteggiani Carpinelli E."/>
            <person name="Telatin A."/>
            <person name="Vitulo N."/>
            <person name="Forcato C."/>
            <person name="D'Angelo M."/>
            <person name="Schiavon R."/>
            <person name="Vezzi A."/>
            <person name="Giacometti G.M."/>
            <person name="Morosinotto T."/>
            <person name="Valle G."/>
        </authorList>
    </citation>
    <scope>NUCLEOTIDE SEQUENCE [LARGE SCALE GENOMIC DNA]</scope>
    <source>
        <strain evidence="1 2">B-31</strain>
    </source>
</reference>
<dbReference type="AlphaFoldDB" id="W7T6G3"/>
<name>W7T6G3_9STRA</name>
<organism evidence="1 2">
    <name type="scientific">Nannochloropsis gaditana</name>
    <dbReference type="NCBI Taxonomy" id="72520"/>
    <lineage>
        <taxon>Eukaryota</taxon>
        <taxon>Sar</taxon>
        <taxon>Stramenopiles</taxon>
        <taxon>Ochrophyta</taxon>
        <taxon>Eustigmatophyceae</taxon>
        <taxon>Eustigmatales</taxon>
        <taxon>Monodopsidaceae</taxon>
        <taxon>Nannochloropsis</taxon>
    </lineage>
</organism>
<evidence type="ECO:0000313" key="2">
    <source>
        <dbReference type="Proteomes" id="UP000019335"/>
    </source>
</evidence>
<evidence type="ECO:0000313" key="1">
    <source>
        <dbReference type="EMBL" id="EWM22615.1"/>
    </source>
</evidence>
<sequence length="122" mass="14248">MRCVLDTCMTFLGNRPKSLCFMAYIPLSPTQAMEASSRDISRRHSHFTQDFLDQKPMIKDFLRFLIKNSFYVAFDTFLCGGCLTTTILEALELIWEDQVTYDVCNINLSDFRRWSLVITLRV</sequence>
<gene>
    <name evidence="1" type="ORF">Naga_100528g6</name>
</gene>